<evidence type="ECO:0000256" key="1">
    <source>
        <dbReference type="SAM" id="MobiDB-lite"/>
    </source>
</evidence>
<feature type="region of interest" description="Disordered" evidence="1">
    <location>
        <begin position="147"/>
        <end position="216"/>
    </location>
</feature>
<evidence type="ECO:0000313" key="3">
    <source>
        <dbReference type="Proteomes" id="UP000750502"/>
    </source>
</evidence>
<name>A0A9P7HR53_9HYPO</name>
<dbReference type="Proteomes" id="UP000750502">
    <property type="component" value="Unassembled WGS sequence"/>
</dbReference>
<sequence length="216" mass="25461">MADIKPKPPTVDYIRRGREFGRFMAAHCTKANPHGFTKNDVAWIQKHCPGNMTRNGFRILSLCLLLELTGEGRWRLWMPRRLPEVHVQLGYLGMPSRQSPAPVKTLGHHPRHARLPIPTPGKLILQRLLMGCQECFLASPKVYRGRMNQKRISHRRGSRQRRDKEERKNRSRSTRYQEEETELEELEKNLSKRERRGKKESDKEKEKKRSQSRHGR</sequence>
<reference evidence="2" key="2">
    <citation type="submission" date="2020-10" db="EMBL/GenBank/DDBJ databases">
        <authorList>
            <person name="Peck L.D."/>
            <person name="Nowell R.W."/>
            <person name="Flood J."/>
            <person name="Ryan M.J."/>
            <person name="Barraclough T.G."/>
        </authorList>
    </citation>
    <scope>NUCLEOTIDE SEQUENCE</scope>
    <source>
        <strain evidence="2">IMI 127659i</strain>
    </source>
</reference>
<proteinExistence type="predicted"/>
<organism evidence="2 3">
    <name type="scientific">Fusarium xylarioides</name>
    <dbReference type="NCBI Taxonomy" id="221167"/>
    <lineage>
        <taxon>Eukaryota</taxon>
        <taxon>Fungi</taxon>
        <taxon>Dikarya</taxon>
        <taxon>Ascomycota</taxon>
        <taxon>Pezizomycotina</taxon>
        <taxon>Sordariomycetes</taxon>
        <taxon>Hypocreomycetidae</taxon>
        <taxon>Hypocreales</taxon>
        <taxon>Nectriaceae</taxon>
        <taxon>Fusarium</taxon>
        <taxon>Fusarium fujikuroi species complex</taxon>
    </lineage>
</organism>
<feature type="compositionally biased region" description="Basic residues" evidence="1">
    <location>
        <begin position="147"/>
        <end position="159"/>
    </location>
</feature>
<dbReference type="AlphaFoldDB" id="A0A9P7HR53"/>
<reference evidence="2" key="1">
    <citation type="journal article" date="2020" name="bioRxiv">
        <title>Historical genomics reveals the evolutionary mechanisms behind multiple outbreaks of the host-specific coffee wilt pathogen Fusarium xylarioides.</title>
        <authorList>
            <person name="Peck D."/>
            <person name="Nowell R.W."/>
            <person name="Flood J."/>
            <person name="Ryan M.J."/>
            <person name="Barraclough T.G."/>
        </authorList>
    </citation>
    <scope>NUCLEOTIDE SEQUENCE</scope>
    <source>
        <strain evidence="2">IMI 127659i</strain>
    </source>
</reference>
<gene>
    <name evidence="2" type="ORF">H9Q72_009760</name>
</gene>
<feature type="compositionally biased region" description="Basic and acidic residues" evidence="1">
    <location>
        <begin position="186"/>
        <end position="209"/>
    </location>
</feature>
<comment type="caution">
    <text evidence="2">The sequence shown here is derived from an EMBL/GenBank/DDBJ whole genome shotgun (WGS) entry which is preliminary data.</text>
</comment>
<dbReference type="EMBL" id="JADFTT010000396">
    <property type="protein sequence ID" value="KAG5762133.1"/>
    <property type="molecule type" value="Genomic_DNA"/>
</dbReference>
<evidence type="ECO:0000313" key="2">
    <source>
        <dbReference type="EMBL" id="KAG5762133.1"/>
    </source>
</evidence>
<keyword evidence="3" id="KW-1185">Reference proteome</keyword>
<accession>A0A9P7HR53</accession>
<protein>
    <submittedName>
        <fullName evidence="2">Uncharacterized protein</fullName>
    </submittedName>
</protein>